<accession>A0A6J5KRF5</accession>
<proteinExistence type="predicted"/>
<gene>
    <name evidence="1" type="ORF">UFOVP48_45</name>
</gene>
<organism evidence="1">
    <name type="scientific">uncultured Caudovirales phage</name>
    <dbReference type="NCBI Taxonomy" id="2100421"/>
    <lineage>
        <taxon>Viruses</taxon>
        <taxon>Duplodnaviria</taxon>
        <taxon>Heunggongvirae</taxon>
        <taxon>Uroviricota</taxon>
        <taxon>Caudoviricetes</taxon>
        <taxon>Peduoviridae</taxon>
        <taxon>Maltschvirus</taxon>
        <taxon>Maltschvirus maltsch</taxon>
    </lineage>
</organism>
<sequence>MTQTHELDCSDAAKMLIERMQTHPEDFKYGGKLYRVLNGEQLSERDKKVYNDAHDKYIKEPALMASLLQALLVQPEENEVEMTTFKNQGRYATGMGVTGTGPRIINVGTGAMGAAIARGEGQSIWYDEATSTVKQRGITQEMFEDHIQTHKSPIKKHVEALAAEKKSIAAQMYDKAFNRERIERDN</sequence>
<name>A0A6J5KRF5_9CAUD</name>
<protein>
    <submittedName>
        <fullName evidence="1">Uncharacterized protein</fullName>
    </submittedName>
</protein>
<reference evidence="1" key="1">
    <citation type="submission" date="2020-04" db="EMBL/GenBank/DDBJ databases">
        <authorList>
            <person name="Chiriac C."/>
            <person name="Salcher M."/>
            <person name="Ghai R."/>
            <person name="Kavagutti S V."/>
        </authorList>
    </citation>
    <scope>NUCLEOTIDE SEQUENCE</scope>
</reference>
<dbReference type="EMBL" id="LR796172">
    <property type="protein sequence ID" value="CAB4123613.1"/>
    <property type="molecule type" value="Genomic_DNA"/>
</dbReference>
<evidence type="ECO:0000313" key="1">
    <source>
        <dbReference type="EMBL" id="CAB4123613.1"/>
    </source>
</evidence>